<keyword evidence="7" id="KW-1185">Reference proteome</keyword>
<name>B3QMV9_CHLP8</name>
<dbReference type="KEGG" id="cpc:Cpar_0847"/>
<sequence length="510" mass="56450">MIISCILSCLGLRTLRLIFLYSLIWKHICNIGPIIINDQKHGDYLFMMLPIDVTIRKAASDDYQGILDVMRPWNMHHVPSPEMPEIDMNCFFVAVRGKEIVGASGYAIQSDGTAKTTLLGVLPAFNGTGIGKELQLARMREIHTLGVRSLVTNADRPEVIAWYQRNFGYRPIGYVKKVMSFGDPDLDQWTTLQTDLYEFFDDQPSRETHRQAYIEANDPPPLGPYQPLVINVCLTGMIPQKEFTAYVPVHPEEIITQAVEAHDLGASIVHLHARNHDGTPTSNPAVFEQIISGIRRERPDLICCATTSGRGGLSFEERAAVLHLEGNAKPDMASLTLSSLNFNTGPSVNGPSTIERLAQTMKEQGIKPELEIFDAGMINFARYLERHRIIGGTKYFNILLGGISSAPATIHSLSYLVQSLPGNSIWSAAGLGGFQLPMNTISMAAGGHVRVGLEDNVYFDAARTRLATNADLVRRVVRAAKLLERPIASVQETRRLLGLGTTISQHKMKY</sequence>
<evidence type="ECO:0000313" key="6">
    <source>
        <dbReference type="EMBL" id="ACF11262.1"/>
    </source>
</evidence>
<dbReference type="InterPro" id="IPR013785">
    <property type="entry name" value="Aldolase_TIM"/>
</dbReference>
<dbReference type="InterPro" id="IPR008567">
    <property type="entry name" value="BKACE"/>
</dbReference>
<reference evidence="6" key="1">
    <citation type="submission" date="2008-06" db="EMBL/GenBank/DDBJ databases">
        <title>Complete sequence of Chlorobaculum parvum NCIB 8327.</title>
        <authorList>
            <consortium name="US DOE Joint Genome Institute"/>
            <person name="Lucas S."/>
            <person name="Copeland A."/>
            <person name="Lapidus A."/>
            <person name="Glavina del Rio T."/>
            <person name="Dalin E."/>
            <person name="Tice H."/>
            <person name="Bruce D."/>
            <person name="Goodwin L."/>
            <person name="Pitluck S."/>
            <person name="Schmutz J."/>
            <person name="Larimer F."/>
            <person name="Land M."/>
            <person name="Hauser L."/>
            <person name="Kyrpides N."/>
            <person name="Mikhailova N."/>
            <person name="Zhao F."/>
            <person name="Li T."/>
            <person name="Liu Z."/>
            <person name="Overmann J."/>
            <person name="Bryant D.A."/>
            <person name="Richardson P."/>
        </authorList>
    </citation>
    <scope>NUCLEOTIDE SEQUENCE [LARGE SCALE GENOMIC DNA]</scope>
    <source>
        <strain evidence="6">NCIB 8327</strain>
    </source>
</reference>
<keyword evidence="2" id="KW-0808">Transferase</keyword>
<dbReference type="CDD" id="cd04301">
    <property type="entry name" value="NAT_SF"/>
    <property type="match status" value="1"/>
</dbReference>
<dbReference type="Proteomes" id="UP000008811">
    <property type="component" value="Chromosome"/>
</dbReference>
<evidence type="ECO:0000256" key="2">
    <source>
        <dbReference type="ARBA" id="ARBA00022679"/>
    </source>
</evidence>
<dbReference type="HOGENOM" id="CLU_533914_0_0_10"/>
<comment type="cofactor">
    <cofactor evidence="1">
        <name>Zn(2+)</name>
        <dbReference type="ChEBI" id="CHEBI:29105"/>
    </cofactor>
</comment>
<proteinExistence type="predicted"/>
<accession>B3QMV9</accession>
<dbReference type="InterPro" id="IPR000182">
    <property type="entry name" value="GNAT_dom"/>
</dbReference>
<dbReference type="PANTHER" id="PTHR37418:SF2">
    <property type="entry name" value="3-KETO-5-AMINOHEXANOATE CLEAVAGE ENZYME"/>
    <property type="match status" value="1"/>
</dbReference>
<dbReference type="GO" id="GO:0046872">
    <property type="term" value="F:metal ion binding"/>
    <property type="evidence" value="ECO:0007669"/>
    <property type="project" value="UniProtKB-KW"/>
</dbReference>
<dbReference type="EMBL" id="CP001099">
    <property type="protein sequence ID" value="ACF11262.1"/>
    <property type="molecule type" value="Genomic_DNA"/>
</dbReference>
<dbReference type="Gene3D" id="3.20.20.70">
    <property type="entry name" value="Aldolase class I"/>
    <property type="match status" value="1"/>
</dbReference>
<evidence type="ECO:0000259" key="5">
    <source>
        <dbReference type="PROSITE" id="PS51186"/>
    </source>
</evidence>
<keyword evidence="4" id="KW-0862">Zinc</keyword>
<keyword evidence="3" id="KW-0479">Metal-binding</keyword>
<dbReference type="STRING" id="517417.Cpar_0847"/>
<dbReference type="Gene3D" id="3.40.630.30">
    <property type="match status" value="1"/>
</dbReference>
<feature type="domain" description="N-acetyltransferase" evidence="5">
    <location>
        <begin position="53"/>
        <end position="193"/>
    </location>
</feature>
<organism evidence="6 7">
    <name type="scientific">Chlorobaculum parvum (strain DSM 263 / NCIMB 8327)</name>
    <name type="common">Chlorobium vibrioforme subsp. thiosulfatophilum</name>
    <dbReference type="NCBI Taxonomy" id="517417"/>
    <lineage>
        <taxon>Bacteria</taxon>
        <taxon>Pseudomonadati</taxon>
        <taxon>Chlorobiota</taxon>
        <taxon>Chlorobiia</taxon>
        <taxon>Chlorobiales</taxon>
        <taxon>Chlorobiaceae</taxon>
        <taxon>Chlorobaculum</taxon>
    </lineage>
</organism>
<evidence type="ECO:0000256" key="3">
    <source>
        <dbReference type="ARBA" id="ARBA00022723"/>
    </source>
</evidence>
<dbReference type="PANTHER" id="PTHR37418">
    <property type="entry name" value="3-KETO-5-AMINOHEXANOATE CLEAVAGE ENZYME-RELATED"/>
    <property type="match status" value="1"/>
</dbReference>
<dbReference type="eggNOG" id="COG0456">
    <property type="taxonomic scope" value="Bacteria"/>
</dbReference>
<protein>
    <recommendedName>
        <fullName evidence="5">N-acetyltransferase domain-containing protein</fullName>
    </recommendedName>
</protein>
<dbReference type="Pfam" id="PF00583">
    <property type="entry name" value="Acetyltransf_1"/>
    <property type="match status" value="1"/>
</dbReference>
<dbReference type="AlphaFoldDB" id="B3QMV9"/>
<gene>
    <name evidence="6" type="ordered locus">Cpar_0847</name>
</gene>
<dbReference type="Pfam" id="PF05853">
    <property type="entry name" value="BKACE"/>
    <property type="match status" value="1"/>
</dbReference>
<evidence type="ECO:0000256" key="1">
    <source>
        <dbReference type="ARBA" id="ARBA00001947"/>
    </source>
</evidence>
<dbReference type="GO" id="GO:0043720">
    <property type="term" value="F:3-keto-5-aminohexanoate cleavage activity"/>
    <property type="evidence" value="ECO:0007669"/>
    <property type="project" value="InterPro"/>
</dbReference>
<evidence type="ECO:0000313" key="7">
    <source>
        <dbReference type="Proteomes" id="UP000008811"/>
    </source>
</evidence>
<dbReference type="SUPFAM" id="SSF55729">
    <property type="entry name" value="Acyl-CoA N-acyltransferases (Nat)"/>
    <property type="match status" value="1"/>
</dbReference>
<dbReference type="InterPro" id="IPR016181">
    <property type="entry name" value="Acyl_CoA_acyltransferase"/>
</dbReference>
<evidence type="ECO:0000256" key="4">
    <source>
        <dbReference type="ARBA" id="ARBA00022833"/>
    </source>
</evidence>
<dbReference type="PROSITE" id="PS51186">
    <property type="entry name" value="GNAT"/>
    <property type="match status" value="1"/>
</dbReference>
<dbReference type="eggNOG" id="COG3246">
    <property type="taxonomic scope" value="Bacteria"/>
</dbReference>